<name>A0ABT5NQA3_9PSED</name>
<proteinExistence type="predicted"/>
<reference evidence="1 2" key="1">
    <citation type="submission" date="2022-05" db="EMBL/GenBank/DDBJ databases">
        <title>Novel Pseudomonas spp. Isolated from a Rainbow Trout Aquaculture Facility.</title>
        <authorList>
            <person name="Testerman T."/>
            <person name="Graf J."/>
        </authorList>
    </citation>
    <scope>NUCLEOTIDE SEQUENCE [LARGE SCALE GENOMIC DNA]</scope>
    <source>
        <strain evidence="1 2">ID681</strain>
    </source>
</reference>
<keyword evidence="2" id="KW-1185">Reference proteome</keyword>
<evidence type="ECO:0008006" key="3">
    <source>
        <dbReference type="Google" id="ProtNLM"/>
    </source>
</evidence>
<sequence length="79" mass="8822">MSRDLARSGSKIRGMRCISPTLASRLCERCALDRGTRPAPTGIEHDLISAGWHRPLWERALSRDLPRSGSKTRGMLVIH</sequence>
<dbReference type="EMBL" id="JAMDGY010000019">
    <property type="protein sequence ID" value="MDD0990327.1"/>
    <property type="molecule type" value="Genomic_DNA"/>
</dbReference>
<comment type="caution">
    <text evidence="1">The sequence shown here is derived from an EMBL/GenBank/DDBJ whole genome shotgun (WGS) entry which is preliminary data.</text>
</comment>
<feature type="non-terminal residue" evidence="1">
    <location>
        <position position="79"/>
    </location>
</feature>
<organism evidence="1 2">
    <name type="scientific">Pseudomonas fontis</name>
    <dbReference type="NCBI Taxonomy" id="2942633"/>
    <lineage>
        <taxon>Bacteria</taxon>
        <taxon>Pseudomonadati</taxon>
        <taxon>Pseudomonadota</taxon>
        <taxon>Gammaproteobacteria</taxon>
        <taxon>Pseudomonadales</taxon>
        <taxon>Pseudomonadaceae</taxon>
        <taxon>Pseudomonas</taxon>
    </lineage>
</organism>
<gene>
    <name evidence="1" type="ORF">M5G11_07205</name>
</gene>
<protein>
    <recommendedName>
        <fullName evidence="3">DUF1534 domain-containing protein</fullName>
    </recommendedName>
</protein>
<accession>A0ABT5NQA3</accession>
<evidence type="ECO:0000313" key="1">
    <source>
        <dbReference type="EMBL" id="MDD0990327.1"/>
    </source>
</evidence>
<evidence type="ECO:0000313" key="2">
    <source>
        <dbReference type="Proteomes" id="UP001148203"/>
    </source>
</evidence>
<dbReference type="Proteomes" id="UP001148203">
    <property type="component" value="Unassembled WGS sequence"/>
</dbReference>
<dbReference type="RefSeq" id="WP_273925255.1">
    <property type="nucleotide sequence ID" value="NZ_JAMDGY010000019.1"/>
</dbReference>